<feature type="non-terminal residue" evidence="2">
    <location>
        <position position="1"/>
    </location>
</feature>
<dbReference type="Proteomes" id="UP001492380">
    <property type="component" value="Unassembled WGS sequence"/>
</dbReference>
<name>A0ABR1YR47_9PEZI</name>
<keyword evidence="3" id="KW-1185">Reference proteome</keyword>
<organism evidence="2 3">
    <name type="scientific">Phyllosticta capitalensis</name>
    <dbReference type="NCBI Taxonomy" id="121624"/>
    <lineage>
        <taxon>Eukaryota</taxon>
        <taxon>Fungi</taxon>
        <taxon>Dikarya</taxon>
        <taxon>Ascomycota</taxon>
        <taxon>Pezizomycotina</taxon>
        <taxon>Dothideomycetes</taxon>
        <taxon>Dothideomycetes incertae sedis</taxon>
        <taxon>Botryosphaeriales</taxon>
        <taxon>Phyllostictaceae</taxon>
        <taxon>Phyllosticta</taxon>
    </lineage>
</organism>
<comment type="caution">
    <text evidence="2">The sequence shown here is derived from an EMBL/GenBank/DDBJ whole genome shotgun (WGS) entry which is preliminary data.</text>
</comment>
<dbReference type="EMBL" id="JBBWRZ010000005">
    <property type="protein sequence ID" value="KAK8235925.1"/>
    <property type="molecule type" value="Genomic_DNA"/>
</dbReference>
<evidence type="ECO:0000313" key="2">
    <source>
        <dbReference type="EMBL" id="KAK8235925.1"/>
    </source>
</evidence>
<reference evidence="2 3" key="1">
    <citation type="submission" date="2024-04" db="EMBL/GenBank/DDBJ databases">
        <title>Phyllosticta paracitricarpa is synonymous to the EU quarantine fungus P. citricarpa based on phylogenomic analyses.</title>
        <authorList>
            <consortium name="Lawrence Berkeley National Laboratory"/>
            <person name="Van Ingen-Buijs V.A."/>
            <person name="Van Westerhoven A.C."/>
            <person name="Haridas S."/>
            <person name="Skiadas P."/>
            <person name="Martin F."/>
            <person name="Groenewald J.Z."/>
            <person name="Crous P.W."/>
            <person name="Seidl M.F."/>
        </authorList>
    </citation>
    <scope>NUCLEOTIDE SEQUENCE [LARGE SCALE GENOMIC DNA]</scope>
    <source>
        <strain evidence="2 3">CBS 123374</strain>
    </source>
</reference>
<protein>
    <submittedName>
        <fullName evidence="2">Uncharacterized protein</fullName>
    </submittedName>
</protein>
<accession>A0ABR1YR47</accession>
<feature type="region of interest" description="Disordered" evidence="1">
    <location>
        <begin position="368"/>
        <end position="395"/>
    </location>
</feature>
<gene>
    <name evidence="2" type="ORF">HDK90DRAFT_259892</name>
</gene>
<evidence type="ECO:0000256" key="1">
    <source>
        <dbReference type="SAM" id="MobiDB-lite"/>
    </source>
</evidence>
<sequence length="428" mass="48316">AVAECFLLAEQERLAPSCNRRRRSVLRPATGVRRRGYAPPSKTIIRIRDNSLPLLPRHVCPLLSRRKVKTKPTAGDAWARYGESTSFVSFPLPCHDFMMTMFKSLRSIFKKLKKKCKAGCSNLAAPDIECPSTEFTKPSSTAGSSSQTRIIRTFERPRPLTSKHFHVSANANNADANKPSNVPAEAAYTFAASRMIAVQNGPHVAPAILPTQDFVRHLQESLQAKRTYFYLLERHECANKKDCKLLWDTWERYCRLRDGVDIRLEEVWIGCGLLDRQHRPEPYIFEEDLWEESDDSKGKCSKGCGYGRNKAGGAPVLPELSFLKDERQHEEQMGKLPFNPIFPASGGVFDGSIGRDASRLIVRRAGGSETKIPGSTKQCRKQERRLPKPSQRKRRVHWDERNLGECSNWALENGQLTGSKFAARVAMC</sequence>
<proteinExistence type="predicted"/>
<evidence type="ECO:0000313" key="3">
    <source>
        <dbReference type="Proteomes" id="UP001492380"/>
    </source>
</evidence>